<dbReference type="InterPro" id="IPR050882">
    <property type="entry name" value="Prepilin_peptidase/N-MTase"/>
</dbReference>
<evidence type="ECO:0000256" key="3">
    <source>
        <dbReference type="ARBA" id="ARBA00022475"/>
    </source>
</evidence>
<evidence type="ECO:0000256" key="6">
    <source>
        <dbReference type="ARBA" id="ARBA00023136"/>
    </source>
</evidence>
<comment type="caution">
    <text evidence="10">The sequence shown here is derived from an EMBL/GenBank/DDBJ whole genome shotgun (WGS) entry which is preliminary data.</text>
</comment>
<evidence type="ECO:0000256" key="5">
    <source>
        <dbReference type="ARBA" id="ARBA00022989"/>
    </source>
</evidence>
<dbReference type="Pfam" id="PF01478">
    <property type="entry name" value="Peptidase_A24"/>
    <property type="match status" value="1"/>
</dbReference>
<keyword evidence="5 7" id="KW-1133">Transmembrane helix</keyword>
<feature type="transmembrane region" description="Helical" evidence="7">
    <location>
        <begin position="156"/>
        <end position="180"/>
    </location>
</feature>
<dbReference type="GO" id="GO:0004190">
    <property type="term" value="F:aspartic-type endopeptidase activity"/>
    <property type="evidence" value="ECO:0007669"/>
    <property type="project" value="InterPro"/>
</dbReference>
<evidence type="ECO:0000256" key="1">
    <source>
        <dbReference type="ARBA" id="ARBA00004651"/>
    </source>
</evidence>
<feature type="domain" description="Prepilin peptidase A24 N-terminal" evidence="9">
    <location>
        <begin position="11"/>
        <end position="92"/>
    </location>
</feature>
<evidence type="ECO:0008006" key="12">
    <source>
        <dbReference type="Google" id="ProtNLM"/>
    </source>
</evidence>
<evidence type="ECO:0000256" key="4">
    <source>
        <dbReference type="ARBA" id="ARBA00022692"/>
    </source>
</evidence>
<reference evidence="10 11" key="1">
    <citation type="journal article" date="2016" name="Nat. Commun.">
        <title>Thousands of microbial genomes shed light on interconnected biogeochemical processes in an aquifer system.</title>
        <authorList>
            <person name="Anantharaman K."/>
            <person name="Brown C.T."/>
            <person name="Hug L.A."/>
            <person name="Sharon I."/>
            <person name="Castelle C.J."/>
            <person name="Probst A.J."/>
            <person name="Thomas B.C."/>
            <person name="Singh A."/>
            <person name="Wilkins M.J."/>
            <person name="Karaoz U."/>
            <person name="Brodie E.L."/>
            <person name="Williams K.H."/>
            <person name="Hubbard S.S."/>
            <person name="Banfield J.F."/>
        </authorList>
    </citation>
    <scope>NUCLEOTIDE SEQUENCE [LARGE SCALE GENOMIC DNA]</scope>
</reference>
<proteinExistence type="inferred from homology"/>
<feature type="transmembrane region" description="Helical" evidence="7">
    <location>
        <begin position="73"/>
        <end position="91"/>
    </location>
</feature>
<feature type="domain" description="Prepilin type IV endopeptidase peptidase" evidence="8">
    <location>
        <begin position="113"/>
        <end position="223"/>
    </location>
</feature>
<dbReference type="PANTHER" id="PTHR30487:SF0">
    <property type="entry name" value="PREPILIN LEADER PEPTIDASE_N-METHYLTRANSFERASE-RELATED"/>
    <property type="match status" value="1"/>
</dbReference>
<evidence type="ECO:0000256" key="7">
    <source>
        <dbReference type="SAM" id="Phobius"/>
    </source>
</evidence>
<dbReference type="GO" id="GO:0005886">
    <property type="term" value="C:plasma membrane"/>
    <property type="evidence" value="ECO:0007669"/>
    <property type="project" value="UniProtKB-SubCell"/>
</dbReference>
<evidence type="ECO:0000259" key="8">
    <source>
        <dbReference type="Pfam" id="PF01478"/>
    </source>
</evidence>
<sequence>MTFFSAIIFFILGLIIGSFLNVVICRLNTARSFGGRSACLSCESKLKWYELIPLFSFLGLKGRCRSCKTKISIQYPLVELTTGLIFFFLFLKLQDIFYLNIFLFAITYVYYAIAFSLLMVIAVYDLKHKIIPDILSFAFGALAFVGLFFFDNSLFYIHMPLTLEFLSGIFIALPFAFLWLISGGRWMGLGDAKLALGIGWLLGFSSAFSSLLVAFWSGAIIGIMLVILSRLDSSRLAKNNKTGKIGMKSEIPFAPFLVLGALSAFLFGLNLFNF</sequence>
<organism evidence="10 11">
    <name type="scientific">Candidatus Nomurabacteria bacterium RIFCSPLOWO2_01_FULL_36_16</name>
    <dbReference type="NCBI Taxonomy" id="1801767"/>
    <lineage>
        <taxon>Bacteria</taxon>
        <taxon>Candidatus Nomuraibacteriota</taxon>
    </lineage>
</organism>
<comment type="similarity">
    <text evidence="2">Belongs to the peptidase A24 family.</text>
</comment>
<evidence type="ECO:0000256" key="2">
    <source>
        <dbReference type="ARBA" id="ARBA00005801"/>
    </source>
</evidence>
<dbReference type="InterPro" id="IPR010627">
    <property type="entry name" value="Prepilin_pept_A24_N"/>
</dbReference>
<feature type="transmembrane region" description="Helical" evidence="7">
    <location>
        <begin position="192"/>
        <end position="208"/>
    </location>
</feature>
<dbReference type="PANTHER" id="PTHR30487">
    <property type="entry name" value="TYPE 4 PREPILIN-LIKE PROTEINS LEADER PEPTIDE-PROCESSING ENZYME"/>
    <property type="match status" value="1"/>
</dbReference>
<protein>
    <recommendedName>
        <fullName evidence="12">Prepilin peptidase</fullName>
    </recommendedName>
</protein>
<name>A0A1F6WYA1_9BACT</name>
<dbReference type="EMBL" id="MFUR01000009">
    <property type="protein sequence ID" value="OGI86850.1"/>
    <property type="molecule type" value="Genomic_DNA"/>
</dbReference>
<keyword evidence="6 7" id="KW-0472">Membrane</keyword>
<evidence type="ECO:0000313" key="11">
    <source>
        <dbReference type="Proteomes" id="UP000177001"/>
    </source>
</evidence>
<evidence type="ECO:0000259" key="9">
    <source>
        <dbReference type="Pfam" id="PF06750"/>
    </source>
</evidence>
<feature type="transmembrane region" description="Helical" evidence="7">
    <location>
        <begin position="97"/>
        <end position="123"/>
    </location>
</feature>
<feature type="transmembrane region" description="Helical" evidence="7">
    <location>
        <begin position="251"/>
        <end position="272"/>
    </location>
</feature>
<comment type="subcellular location">
    <subcellularLocation>
        <location evidence="1">Cell membrane</location>
        <topology evidence="1">Multi-pass membrane protein</topology>
    </subcellularLocation>
</comment>
<feature type="transmembrane region" description="Helical" evidence="7">
    <location>
        <begin position="6"/>
        <end position="27"/>
    </location>
</feature>
<gene>
    <name evidence="10" type="ORF">A3A91_03170</name>
</gene>
<dbReference type="Proteomes" id="UP000177001">
    <property type="component" value="Unassembled WGS sequence"/>
</dbReference>
<dbReference type="GO" id="GO:0006465">
    <property type="term" value="P:signal peptide processing"/>
    <property type="evidence" value="ECO:0007669"/>
    <property type="project" value="TreeGrafter"/>
</dbReference>
<accession>A0A1F6WYA1</accession>
<evidence type="ECO:0000313" key="10">
    <source>
        <dbReference type="EMBL" id="OGI86850.1"/>
    </source>
</evidence>
<dbReference type="InterPro" id="IPR000045">
    <property type="entry name" value="Prepilin_IV_endopep_pep"/>
</dbReference>
<keyword evidence="3" id="KW-1003">Cell membrane</keyword>
<dbReference type="AlphaFoldDB" id="A0A1F6WYA1"/>
<dbReference type="Pfam" id="PF06750">
    <property type="entry name" value="A24_N_bact"/>
    <property type="match status" value="1"/>
</dbReference>
<feature type="transmembrane region" description="Helical" evidence="7">
    <location>
        <begin position="130"/>
        <end position="150"/>
    </location>
</feature>
<keyword evidence="4 7" id="KW-0812">Transmembrane</keyword>
<dbReference type="Gene3D" id="1.20.120.1220">
    <property type="match status" value="1"/>
</dbReference>